<dbReference type="InterPro" id="IPR036097">
    <property type="entry name" value="HisK_dim/P_sf"/>
</dbReference>
<accession>A0ABU5N0C9</accession>
<comment type="catalytic activity">
    <reaction evidence="1">
        <text>ATP + protein L-histidine = ADP + protein N-phospho-L-histidine.</text>
        <dbReference type="EC" id="2.7.13.3"/>
    </reaction>
</comment>
<dbReference type="Proteomes" id="UP001290861">
    <property type="component" value="Unassembled WGS sequence"/>
</dbReference>
<gene>
    <name evidence="3" type="ORF">P9H32_14830</name>
</gene>
<keyword evidence="4" id="KW-1185">Reference proteome</keyword>
<organism evidence="3 4">
    <name type="scientific">Pontiella agarivorans</name>
    <dbReference type="NCBI Taxonomy" id="3038953"/>
    <lineage>
        <taxon>Bacteria</taxon>
        <taxon>Pseudomonadati</taxon>
        <taxon>Kiritimatiellota</taxon>
        <taxon>Kiritimatiellia</taxon>
        <taxon>Kiritimatiellales</taxon>
        <taxon>Pontiellaceae</taxon>
        <taxon>Pontiella</taxon>
    </lineage>
</organism>
<evidence type="ECO:0000313" key="4">
    <source>
        <dbReference type="Proteomes" id="UP001290861"/>
    </source>
</evidence>
<comment type="caution">
    <text evidence="3">The sequence shown here is derived from an EMBL/GenBank/DDBJ whole genome shotgun (WGS) entry which is preliminary data.</text>
</comment>
<dbReference type="Gene3D" id="1.10.287.130">
    <property type="match status" value="1"/>
</dbReference>
<dbReference type="EC" id="2.7.13.3" evidence="2"/>
<evidence type="ECO:0000256" key="2">
    <source>
        <dbReference type="ARBA" id="ARBA00012438"/>
    </source>
</evidence>
<protein>
    <recommendedName>
        <fullName evidence="2">histidine kinase</fullName>
        <ecNumber evidence="2">2.7.13.3</ecNumber>
    </recommendedName>
</protein>
<dbReference type="CDD" id="cd00082">
    <property type="entry name" value="HisKA"/>
    <property type="match status" value="1"/>
</dbReference>
<evidence type="ECO:0000313" key="3">
    <source>
        <dbReference type="EMBL" id="MDZ8119902.1"/>
    </source>
</evidence>
<reference evidence="3 4" key="1">
    <citation type="journal article" date="2024" name="Appl. Environ. Microbiol.">
        <title>Pontiella agarivorans sp. nov., a novel marine anaerobic bacterium capable of degrading macroalgal polysaccharides and fixing nitrogen.</title>
        <authorList>
            <person name="Liu N."/>
            <person name="Kivenson V."/>
            <person name="Peng X."/>
            <person name="Cui Z."/>
            <person name="Lankiewicz T.S."/>
            <person name="Gosselin K.M."/>
            <person name="English C.J."/>
            <person name="Blair E.M."/>
            <person name="O'Malley M.A."/>
            <person name="Valentine D.L."/>
        </authorList>
    </citation>
    <scope>NUCLEOTIDE SEQUENCE [LARGE SCALE GENOMIC DNA]</scope>
    <source>
        <strain evidence="3 4">NLcol2</strain>
    </source>
</reference>
<dbReference type="InterPro" id="IPR003661">
    <property type="entry name" value="HisK_dim/P_dom"/>
</dbReference>
<dbReference type="RefSeq" id="WP_322609684.1">
    <property type="nucleotide sequence ID" value="NZ_JARVCO010000012.1"/>
</dbReference>
<dbReference type="EMBL" id="JARVCO010000012">
    <property type="protein sequence ID" value="MDZ8119902.1"/>
    <property type="molecule type" value="Genomic_DNA"/>
</dbReference>
<evidence type="ECO:0000256" key="1">
    <source>
        <dbReference type="ARBA" id="ARBA00000085"/>
    </source>
</evidence>
<sequence length="560" mass="61680">MPSESKFPGHQFQPIKDETLVNALNELSRSINIATTYGRQHPAVEAAVVTAEVAMNSLFTDRKKVLLGSFNGMLTIDETPVRAVSTLHKSLEKRLCRLNITALKISQGITRNELIDLIQLLSSREAGDFQAGLNRANLSHITSDQARYKAVHDNEAVALKTDIGNAAAGEAYDLERDGTFVLDEETERSSSDIHVDQIIAFLKGNSGPDTEQHVGEGLSELASDPAKLGKIILESVALRQKVTDLSGESLSDIILGSLRRTYEGLRTQSPFKDKNGKADLQKAMLLLEKNLLDKISALKGESNPALDRDIIQAIRNMNEELSFEMAAMQYMEHRRAVEQQKHELQDFIHSRGTAAAEGLLADTNFPSAEWRRIVVESGQAHPQIADGLNTLATVFERLEKMMRSKSTDGTTVKDLLGQANENLDDTIFTTKEKLDLLSRQLKDGEAGTIGGHGRHMSQDELLAALSEVAQELMQPLTAITASLEMMLGGFVGEITHDQRDLIDLAANSGDHLKFLMKELIDIVGCPTNTGVDQRFHTTSEEVVQLRDAEGQEDLPLSYFQ</sequence>
<name>A0ABU5N0C9_9BACT</name>
<proteinExistence type="predicted"/>
<dbReference type="SUPFAM" id="SSF47384">
    <property type="entry name" value="Homodimeric domain of signal transducing histidine kinase"/>
    <property type="match status" value="1"/>
</dbReference>